<feature type="region of interest" description="Disordered" evidence="13">
    <location>
        <begin position="272"/>
        <end position="419"/>
    </location>
</feature>
<dbReference type="PANTHER" id="PTHR31333:SF4">
    <property type="entry name" value="PWWP DOMAIN-CONTAINING DNA REPAIR FACTOR 3A"/>
    <property type="match status" value="1"/>
</dbReference>
<dbReference type="Gene3D" id="2.30.30.140">
    <property type="match status" value="1"/>
</dbReference>
<dbReference type="EMBL" id="JAATJU010021265">
    <property type="protein sequence ID" value="KAH0514232.1"/>
    <property type="molecule type" value="Genomic_DNA"/>
</dbReference>
<evidence type="ECO:0000256" key="4">
    <source>
        <dbReference type="ARBA" id="ARBA00012944"/>
    </source>
</evidence>
<evidence type="ECO:0000256" key="7">
    <source>
        <dbReference type="ARBA" id="ARBA00024297"/>
    </source>
</evidence>
<feature type="domain" description="PWWP" evidence="17">
    <location>
        <begin position="107"/>
        <end position="201"/>
    </location>
</feature>
<evidence type="ECO:0000256" key="3">
    <source>
        <dbReference type="ARBA" id="ARBA00009173"/>
    </source>
</evidence>
<feature type="region of interest" description="Disordered" evidence="13">
    <location>
        <begin position="205"/>
        <end position="238"/>
    </location>
</feature>
<accession>A0A8J6GPS1</accession>
<feature type="domain" description="PWWP" evidence="16">
    <location>
        <begin position="627"/>
        <end position="759"/>
    </location>
</feature>
<evidence type="ECO:0000256" key="9">
    <source>
        <dbReference type="ARBA" id="ARBA00032998"/>
    </source>
</evidence>
<dbReference type="Gene3D" id="3.40.50.12280">
    <property type="match status" value="1"/>
</dbReference>
<name>A0A8J6GPS1_MICOH</name>
<dbReference type="FunFam" id="2.30.30.140:FF:000063">
    <property type="entry name" value="PWWP domain-containing DNA repair factor 3A"/>
    <property type="match status" value="1"/>
</dbReference>
<evidence type="ECO:0000256" key="13">
    <source>
        <dbReference type="SAM" id="MobiDB-lite"/>
    </source>
</evidence>
<reference evidence="18" key="1">
    <citation type="submission" date="2020-03" db="EMBL/GenBank/DDBJ databases">
        <title>Studies in the Genomics of Life Span.</title>
        <authorList>
            <person name="Glass D."/>
        </authorList>
    </citation>
    <scope>NUCLEOTIDE SEQUENCE</scope>
    <source>
        <strain evidence="18">LTLLF</strain>
        <tissue evidence="18">Muscle</tissue>
    </source>
</reference>
<dbReference type="GO" id="GO:0051539">
    <property type="term" value="F:4 iron, 4 sulfur cluster binding"/>
    <property type="evidence" value="ECO:0007669"/>
    <property type="project" value="UniProtKB-KW"/>
</dbReference>
<evidence type="ECO:0000256" key="12">
    <source>
        <dbReference type="RuleBase" id="RU004464"/>
    </source>
</evidence>
<sequence>MEKLRPPLGPSGRWQETVIMEPGREGHKVDDAETLRLHACDAETLRVHACDAETLRVHAWNGAAMCALCVLWSPVRLEARRVVSFDCNEDLQLLWVPWLRVMTDAKYVLCRWEKRLWPAKVLARTETSAKNKRKKELFLDVQILSLKEKIQVKSSAVEALQKSHIENIAAFLASQNEVTATPLEELTYRRSLRVALDVLSERTSLSPESHLREEKPHADAASWVPGPRSPSFCSEDSDSVAAQCTPKREWLPQSLPGLPAAEEDRRIGLTKNGTLRAALPSPAGDGSQDGSGSRLDCEQDTAKKRRRNLGEKPTRRRRTASCLSKGESVDESEGQANSCMTPASPGLLPQASEEDPCAGVKGCDPVVSSGSSRLLPASDRGRGRTTKRPRLDGSQNPSPGQLATGTVGATPSPQNWPGETMVLLRSSDRDKPEEADPVSSEEFTGFKSIHSLLEEEEEEEEEPPRILLYHEPRSFEVGMLVWLKYQKYPFWPAVVKSVRRRDKKASVLFIEGNMNPKGRGITVSLRRLKHFDCKEKHALLDRAKEDFAQAIGWCVSLITDYRVRLGCGSFAGSFLEYYAADISYPVRKSIQQDVLGTRFPQLGSGNPEEPAGDSQPGQWRPCRKVLPDRSRAARDRANQKLVEYIVKAKGAESHLRAILHSRKPSRWLKTFLSSGQYVTCVETYLEDEAQLDEVVEYLQGICRDTDGEVPVHGSGDRIRFILDVLLPEAIICAISAVECVDYKTAEQKYIRGPTLSYRSSINTVAQVRRVHQSVATEGPSSTQSAVTKAAAGAVVPKPSHLPRNRAEYVVAKLDDLINWARRSSLWPMTFGLACCAVEMMHMAAPRYDMDRFGVVFRASPRQADVMIVAGTLTNKMAPALRKVYDQMPEPRYVVSMGSCANGGGYYHYSYSVVRGCDRIVPVDIYVPGCPPTAEALLYGILQLQRKIKREQKLKIWYRR</sequence>
<dbReference type="SUPFAM" id="SSF56770">
    <property type="entry name" value="HydA/Nqo6-like"/>
    <property type="match status" value="1"/>
</dbReference>
<dbReference type="Pfam" id="PF20884">
    <property type="entry name" value="MUM1-like_PWWP"/>
    <property type="match status" value="1"/>
</dbReference>
<comment type="caution">
    <text evidence="18">The sequence shown here is derived from an EMBL/GenBank/DDBJ whole genome shotgun (WGS) entry which is preliminary data.</text>
</comment>
<dbReference type="Pfam" id="PF20886">
    <property type="entry name" value="PWP3A-B_C"/>
    <property type="match status" value="1"/>
</dbReference>
<dbReference type="InterPro" id="IPR048795">
    <property type="entry name" value="PWP3A_3B_4_C"/>
</dbReference>
<evidence type="ECO:0000313" key="18">
    <source>
        <dbReference type="EMBL" id="KAH0514232.1"/>
    </source>
</evidence>
<dbReference type="GO" id="GO:0005829">
    <property type="term" value="C:cytosol"/>
    <property type="evidence" value="ECO:0007669"/>
    <property type="project" value="TreeGrafter"/>
</dbReference>
<comment type="function">
    <text evidence="7">Core subunit of the mitochondrial membrane respiratory chain NADH dehydrogenase (Complex I) which catalyzes electron transfer from NADH through the respiratory chain, using ubiquinone as an electron acceptor. Essential for the catalytic activity of complex I.</text>
</comment>
<dbReference type="Pfam" id="PF01058">
    <property type="entry name" value="Oxidored_q6"/>
    <property type="match status" value="1"/>
</dbReference>
<dbReference type="GO" id="GO:0006281">
    <property type="term" value="P:DNA repair"/>
    <property type="evidence" value="ECO:0007669"/>
    <property type="project" value="TreeGrafter"/>
</dbReference>
<dbReference type="GO" id="GO:0006325">
    <property type="term" value="P:chromatin organization"/>
    <property type="evidence" value="ECO:0007669"/>
    <property type="project" value="TreeGrafter"/>
</dbReference>
<comment type="cofactor">
    <cofactor evidence="1">
        <name>[4Fe-4S] cluster</name>
        <dbReference type="ChEBI" id="CHEBI:49883"/>
    </cofactor>
</comment>
<evidence type="ECO:0000256" key="11">
    <source>
        <dbReference type="ARBA" id="ARBA00049551"/>
    </source>
</evidence>
<keyword evidence="12" id="KW-0411">Iron-sulfur</keyword>
<feature type="domain" description="MUM1-like PWWP" evidence="15">
    <location>
        <begin position="475"/>
        <end position="554"/>
    </location>
</feature>
<dbReference type="Pfam" id="PF20887">
    <property type="entry name" value="PWP3A-B_N"/>
    <property type="match status" value="1"/>
</dbReference>
<dbReference type="SUPFAM" id="SSF63748">
    <property type="entry name" value="Tudor/PWWP/MBT"/>
    <property type="match status" value="1"/>
</dbReference>
<keyword evidence="12" id="KW-0004">4Fe-4S</keyword>
<evidence type="ECO:0000259" key="17">
    <source>
        <dbReference type="Pfam" id="PF20887"/>
    </source>
</evidence>
<comment type="subunit">
    <text evidence="10">Core subunit of respiratory chain NADH dehydrogenase (Complex I) which is composed of 45 different subunits. This is a component of the iron-sulfur (IP) fragment of the enzyme.</text>
</comment>
<comment type="catalytic activity">
    <reaction evidence="11">
        <text>a ubiquinone + NADH + 5 H(+)(in) = a ubiquinol + NAD(+) + 4 H(+)(out)</text>
        <dbReference type="Rhea" id="RHEA:29091"/>
        <dbReference type="Rhea" id="RHEA-COMP:9565"/>
        <dbReference type="Rhea" id="RHEA-COMP:9566"/>
        <dbReference type="ChEBI" id="CHEBI:15378"/>
        <dbReference type="ChEBI" id="CHEBI:16389"/>
        <dbReference type="ChEBI" id="CHEBI:17976"/>
        <dbReference type="ChEBI" id="CHEBI:57540"/>
        <dbReference type="ChEBI" id="CHEBI:57945"/>
        <dbReference type="EC" id="7.1.1.2"/>
    </reaction>
</comment>
<keyword evidence="12" id="KW-0408">Iron</keyword>
<feature type="compositionally biased region" description="Basic and acidic residues" evidence="13">
    <location>
        <begin position="209"/>
        <end position="218"/>
    </location>
</feature>
<evidence type="ECO:0000256" key="10">
    <source>
        <dbReference type="ARBA" id="ARBA00046897"/>
    </source>
</evidence>
<dbReference type="NCBIfam" id="NF005012">
    <property type="entry name" value="PRK06411.1"/>
    <property type="match status" value="1"/>
</dbReference>
<evidence type="ECO:0000256" key="5">
    <source>
        <dbReference type="ARBA" id="ARBA00015185"/>
    </source>
</evidence>
<protein>
    <recommendedName>
        <fullName evidence="5">NADH dehydrogenase [ubiquinone] iron-sulfur protein 7, mitochondrial</fullName>
        <ecNumber evidence="4">7.1.1.2</ecNumber>
    </recommendedName>
    <alternativeName>
        <fullName evidence="8">Complex I-20kD</fullName>
    </alternativeName>
    <alternativeName>
        <fullName evidence="9">NADH-ubiquinone oxidoreductase 20 kDa subunit</fullName>
    </alternativeName>
</protein>
<dbReference type="Gene3D" id="6.10.300.20">
    <property type="match status" value="1"/>
</dbReference>
<dbReference type="InterPro" id="IPR040263">
    <property type="entry name" value="PWP3A_3B_4"/>
</dbReference>
<evidence type="ECO:0000259" key="15">
    <source>
        <dbReference type="Pfam" id="PF20884"/>
    </source>
</evidence>
<dbReference type="GO" id="GO:0031491">
    <property type="term" value="F:nucleosome binding"/>
    <property type="evidence" value="ECO:0007669"/>
    <property type="project" value="TreeGrafter"/>
</dbReference>
<dbReference type="PANTHER" id="PTHR31333">
    <property type="entry name" value="PWWP DOMAIN-CONTAINING DNA REPAIR FACTOR 3 FAMILY MEMBER"/>
    <property type="match status" value="1"/>
</dbReference>
<dbReference type="GO" id="GO:0048038">
    <property type="term" value="F:quinone binding"/>
    <property type="evidence" value="ECO:0007669"/>
    <property type="project" value="InterPro"/>
</dbReference>
<feature type="compositionally biased region" description="Polar residues" evidence="13">
    <location>
        <begin position="393"/>
        <end position="417"/>
    </location>
</feature>
<dbReference type="InterPro" id="IPR048765">
    <property type="entry name" value="PWP3A_3B_4_N"/>
</dbReference>
<dbReference type="InterPro" id="IPR006138">
    <property type="entry name" value="NADH_UQ_OxRdtase_20Kd_su"/>
</dbReference>
<dbReference type="NCBIfam" id="TIGR01957">
    <property type="entry name" value="nuoB_fam"/>
    <property type="match status" value="1"/>
</dbReference>
<keyword evidence="6 12" id="KW-0520">NAD</keyword>
<gene>
    <name evidence="18" type="ORF">LTLLF_136660</name>
</gene>
<comment type="similarity">
    <text evidence="2">Belongs to the PWWP3A family.</text>
</comment>
<feature type="compositionally biased region" description="Basic and acidic residues" evidence="13">
    <location>
        <begin position="295"/>
        <end position="313"/>
    </location>
</feature>
<evidence type="ECO:0000259" key="16">
    <source>
        <dbReference type="Pfam" id="PF20886"/>
    </source>
</evidence>
<dbReference type="InterPro" id="IPR035504">
    <property type="entry name" value="MUM1-like_PWWP"/>
</dbReference>
<dbReference type="FunFam" id="3.40.50.12280:FF:000001">
    <property type="entry name" value="NADH-quinone oxidoreductase subunit B 2"/>
    <property type="match status" value="1"/>
</dbReference>
<keyword evidence="12" id="KW-0479">Metal-binding</keyword>
<evidence type="ECO:0000256" key="6">
    <source>
        <dbReference type="ARBA" id="ARBA00023027"/>
    </source>
</evidence>
<dbReference type="HAMAP" id="MF_01356">
    <property type="entry name" value="NDH1_NuoB"/>
    <property type="match status" value="1"/>
</dbReference>
<evidence type="ECO:0000313" key="19">
    <source>
        <dbReference type="Proteomes" id="UP000710432"/>
    </source>
</evidence>
<feature type="region of interest" description="Disordered" evidence="13">
    <location>
        <begin position="599"/>
        <end position="620"/>
    </location>
</feature>
<comment type="similarity">
    <text evidence="3 12">Belongs to the complex I 20 kDa subunit family.</text>
</comment>
<dbReference type="InterPro" id="IPR006137">
    <property type="entry name" value="NADH_UbQ_OxRdtase-like_20kDa"/>
</dbReference>
<dbReference type="GO" id="GO:0008137">
    <property type="term" value="F:NADH dehydrogenase (ubiquinone) activity"/>
    <property type="evidence" value="ECO:0007669"/>
    <property type="project" value="UniProtKB-EC"/>
</dbReference>
<dbReference type="AlphaFoldDB" id="A0A8J6GPS1"/>
<dbReference type="CDD" id="cd06080">
    <property type="entry name" value="PWWP_MUM1-like"/>
    <property type="match status" value="1"/>
</dbReference>
<evidence type="ECO:0000256" key="2">
    <source>
        <dbReference type="ARBA" id="ARBA00008188"/>
    </source>
</evidence>
<proteinExistence type="inferred from homology"/>
<dbReference type="GO" id="GO:0046872">
    <property type="term" value="F:metal ion binding"/>
    <property type="evidence" value="ECO:0007669"/>
    <property type="project" value="UniProtKB-KW"/>
</dbReference>
<evidence type="ECO:0000256" key="1">
    <source>
        <dbReference type="ARBA" id="ARBA00001966"/>
    </source>
</evidence>
<dbReference type="PROSITE" id="PS01150">
    <property type="entry name" value="COMPLEX1_20K"/>
    <property type="match status" value="1"/>
</dbReference>
<organism evidence="18 19">
    <name type="scientific">Microtus ochrogaster</name>
    <name type="common">Prairie vole</name>
    <dbReference type="NCBI Taxonomy" id="79684"/>
    <lineage>
        <taxon>Eukaryota</taxon>
        <taxon>Metazoa</taxon>
        <taxon>Chordata</taxon>
        <taxon>Craniata</taxon>
        <taxon>Vertebrata</taxon>
        <taxon>Euteleostomi</taxon>
        <taxon>Mammalia</taxon>
        <taxon>Eutheria</taxon>
        <taxon>Euarchontoglires</taxon>
        <taxon>Glires</taxon>
        <taxon>Rodentia</taxon>
        <taxon>Myomorpha</taxon>
        <taxon>Muroidea</taxon>
        <taxon>Cricetidae</taxon>
        <taxon>Arvicolinae</taxon>
        <taxon>Microtus</taxon>
    </lineage>
</organism>
<evidence type="ECO:0000259" key="14">
    <source>
        <dbReference type="Pfam" id="PF01058"/>
    </source>
</evidence>
<feature type="domain" description="NADH:ubiquinone oxidoreductase-like 20kDa subunit" evidence="14">
    <location>
        <begin position="834"/>
        <end position="943"/>
    </location>
</feature>
<dbReference type="EC" id="7.1.1.2" evidence="4"/>
<dbReference type="Proteomes" id="UP000710432">
    <property type="component" value="Unassembled WGS sequence"/>
</dbReference>
<dbReference type="GO" id="GO:0005634">
    <property type="term" value="C:nucleus"/>
    <property type="evidence" value="ECO:0007669"/>
    <property type="project" value="TreeGrafter"/>
</dbReference>
<evidence type="ECO:0000256" key="8">
    <source>
        <dbReference type="ARBA" id="ARBA00030829"/>
    </source>
</evidence>